<evidence type="ECO:0000256" key="2">
    <source>
        <dbReference type="SAM" id="Coils"/>
    </source>
</evidence>
<dbReference type="PANTHER" id="PTHR46405">
    <property type="entry name" value="OS05G0141500 PROTEIN"/>
    <property type="match status" value="1"/>
</dbReference>
<keyword evidence="6" id="KW-1185">Reference proteome</keyword>
<evidence type="ECO:0000313" key="5">
    <source>
        <dbReference type="EMBL" id="KAK6117350.1"/>
    </source>
</evidence>
<keyword evidence="1" id="KW-0479">Metal-binding</keyword>
<sequence>MVENTELGSANFKGEHELQKSDPPDFAAMIQKEVAKYLARQSLTSQGDTHSFSHLVDYSGIKQNTHFTLSLLNVLGKENWIVDTGASRHICSFPELIVEPKLMLNPVTVHLPDGTSVSVTHVGDIKLSAELALKNVLIVPSFKYNLLSISQLLEGSDLECKVSQRKCWLQDPKDGTDPSKVIPLPSNECTSFEFSAEKFETHAHTNACNMCCVNEDSSDALKLDLGLSCTVGTSDIGVSRPRDEIEASDEFHDADWSDLTESELEELVLSNLDTIFKSAIKQIIASGYSEEVATKAILRSGLWYGCKDTVSNVVDNTLAFLRSGQEIDPSREHYFEDLQQMEKYILAELVCLLREVRPFFSTGDAMWCLLICDMNVSHACAMDSDPLGSFFGDAPSNVNSSVSAQSQLRTELKSSESNIVVPCKPNVSVSYTNNCPSESEASKVTNVSNLKSKPSFVPNGLVPDKDCRNSISDINEKPFTATGAEEKFVGSRKVSGISKREYILRQKSMHFEKHYRTYGSKGSSRTGKLSTFSGLVLDKKLKGVADSTGVNTKNSPFKINKAIGFDVPPENVNHNLSTNTGFTSVPTFGQETIDHNSSLPKSSVSINSLPSLPVADTELSLSFPSKSIANPMPISYSVEAANCSYLGSSNDKSLGQWAPQDRKDEMIMKLVPRVRELQNQLQEWTEWANQKVMQAARRLSKDKSELKTLRQEKEEVERLKKEKQTLEESTMKKLSEMENALCKASGQVERANSAVRRLEVENVALRREMEAAKLRAAESAASCQEVSKREKKTLMKFQTWEKQKIIFQEELSVEKLKLMQIQQKLQQAKDVKDQVEAKLNEEEKSKNELLTQASSFKKEREQIEVSTQSKEDTIKSRAQANLHKYKDDIERLEKEISQLRLKTDSSKIAALRRGIDGSYASKLTDLQNTPPLKDSAISYISRMAISDFTGNGGVKRERECVMCLSEEMSVVFLPCAHQVVCKTCNKLHEKQGMKDCPSCRSPIQRRVCVRYAHP</sequence>
<dbReference type="InterPro" id="IPR054722">
    <property type="entry name" value="PolX-like_BBD"/>
</dbReference>
<keyword evidence="1" id="KW-0863">Zinc-finger</keyword>
<organism evidence="5 6">
    <name type="scientific">Rehmannia glutinosa</name>
    <name type="common">Chinese foxglove</name>
    <dbReference type="NCBI Taxonomy" id="99300"/>
    <lineage>
        <taxon>Eukaryota</taxon>
        <taxon>Viridiplantae</taxon>
        <taxon>Streptophyta</taxon>
        <taxon>Embryophyta</taxon>
        <taxon>Tracheophyta</taxon>
        <taxon>Spermatophyta</taxon>
        <taxon>Magnoliopsida</taxon>
        <taxon>eudicotyledons</taxon>
        <taxon>Gunneridae</taxon>
        <taxon>Pentapetalae</taxon>
        <taxon>asterids</taxon>
        <taxon>lamiids</taxon>
        <taxon>Lamiales</taxon>
        <taxon>Orobanchaceae</taxon>
        <taxon>Rehmannieae</taxon>
        <taxon>Rehmannia</taxon>
    </lineage>
</organism>
<dbReference type="InterPro" id="IPR001841">
    <property type="entry name" value="Znf_RING"/>
</dbReference>
<feature type="domain" description="RING-type" evidence="4">
    <location>
        <begin position="960"/>
        <end position="1000"/>
    </location>
</feature>
<evidence type="ECO:0000256" key="1">
    <source>
        <dbReference type="PROSITE-ProRule" id="PRU00175"/>
    </source>
</evidence>
<keyword evidence="2" id="KW-0175">Coiled coil</keyword>
<dbReference type="Gene3D" id="3.30.40.10">
    <property type="entry name" value="Zinc/RING finger domain, C3HC4 (zinc finger)"/>
    <property type="match status" value="1"/>
</dbReference>
<accession>A0ABR0U4D6</accession>
<dbReference type="InterPro" id="IPR013083">
    <property type="entry name" value="Znf_RING/FYVE/PHD"/>
</dbReference>
<dbReference type="Pfam" id="PF20235">
    <property type="entry name" value="PIR2-like_helical"/>
    <property type="match status" value="1"/>
</dbReference>
<dbReference type="EMBL" id="JABTTQ020003456">
    <property type="protein sequence ID" value="KAK6117350.1"/>
    <property type="molecule type" value="Genomic_DNA"/>
</dbReference>
<protein>
    <recommendedName>
        <fullName evidence="4">RING-type domain-containing protein</fullName>
    </recommendedName>
</protein>
<reference evidence="5 6" key="1">
    <citation type="journal article" date="2021" name="Comput. Struct. Biotechnol. J.">
        <title>De novo genome assembly of the potent medicinal plant Rehmannia glutinosa using nanopore technology.</title>
        <authorList>
            <person name="Ma L."/>
            <person name="Dong C."/>
            <person name="Song C."/>
            <person name="Wang X."/>
            <person name="Zheng X."/>
            <person name="Niu Y."/>
            <person name="Chen S."/>
            <person name="Feng W."/>
        </authorList>
    </citation>
    <scope>NUCLEOTIDE SEQUENCE [LARGE SCALE GENOMIC DNA]</scope>
    <source>
        <strain evidence="5">DH-2019</strain>
    </source>
</reference>
<dbReference type="SUPFAM" id="SSF57850">
    <property type="entry name" value="RING/U-box"/>
    <property type="match status" value="1"/>
</dbReference>
<evidence type="ECO:0000259" key="4">
    <source>
        <dbReference type="PROSITE" id="PS50089"/>
    </source>
</evidence>
<dbReference type="InterPro" id="IPR046934">
    <property type="entry name" value="PIR2-like"/>
</dbReference>
<dbReference type="PANTHER" id="PTHR46405:SF2">
    <property type="entry name" value="OS05G0141500 PROTEIN"/>
    <property type="match status" value="1"/>
</dbReference>
<feature type="region of interest" description="Disordered" evidence="3">
    <location>
        <begin position="1"/>
        <end position="21"/>
    </location>
</feature>
<gene>
    <name evidence="5" type="ORF">DH2020_048941</name>
</gene>
<dbReference type="CDD" id="cd23128">
    <property type="entry name" value="RING-HC_MIP1-like"/>
    <property type="match status" value="1"/>
</dbReference>
<dbReference type="Pfam" id="PF13920">
    <property type="entry name" value="zf-C3HC4_3"/>
    <property type="match status" value="1"/>
</dbReference>
<dbReference type="InterPro" id="IPR046527">
    <property type="entry name" value="PIR2-like_helical"/>
</dbReference>
<evidence type="ECO:0000256" key="3">
    <source>
        <dbReference type="SAM" id="MobiDB-lite"/>
    </source>
</evidence>
<feature type="coiled-coil region" evidence="2">
    <location>
        <begin position="818"/>
        <end position="909"/>
    </location>
</feature>
<dbReference type="PROSITE" id="PS50089">
    <property type="entry name" value="ZF_RING_2"/>
    <property type="match status" value="1"/>
</dbReference>
<feature type="coiled-coil region" evidence="2">
    <location>
        <begin position="692"/>
        <end position="775"/>
    </location>
</feature>
<comment type="caution">
    <text evidence="5">The sequence shown here is derived from an EMBL/GenBank/DDBJ whole genome shotgun (WGS) entry which is preliminary data.</text>
</comment>
<dbReference type="Pfam" id="PF22936">
    <property type="entry name" value="Pol_BBD"/>
    <property type="match status" value="1"/>
</dbReference>
<dbReference type="Proteomes" id="UP001318860">
    <property type="component" value="Unassembled WGS sequence"/>
</dbReference>
<name>A0ABR0U4D6_REHGL</name>
<keyword evidence="1" id="KW-0862">Zinc</keyword>
<proteinExistence type="predicted"/>
<evidence type="ECO:0000313" key="6">
    <source>
        <dbReference type="Proteomes" id="UP001318860"/>
    </source>
</evidence>